<name>A0ABT7EZP5_9RHOB</name>
<protein>
    <submittedName>
        <fullName evidence="2">Glycosyltransferase family 25 protein</fullName>
    </submittedName>
</protein>
<evidence type="ECO:0000313" key="2">
    <source>
        <dbReference type="EMBL" id="MDK3017815.1"/>
    </source>
</evidence>
<reference evidence="2 3" key="1">
    <citation type="submission" date="2023-05" db="EMBL/GenBank/DDBJ databases">
        <title>Pseudodonghicola sp. nov.</title>
        <authorList>
            <person name="Huang J."/>
        </authorList>
    </citation>
    <scope>NUCLEOTIDE SEQUENCE [LARGE SCALE GENOMIC DNA]</scope>
    <source>
        <strain evidence="2 3">IC7</strain>
    </source>
</reference>
<proteinExistence type="predicted"/>
<sequence length="236" mass="26237">MSSEFFDLFQRAQIINLPEREDRRMELRDELDRADVTIDGQKIAFFSAVKPDSAGDFPSIGARGCFLSHLGVLRAARDADLDLLLILEDDAHFGRTFLRQQRSAMTALDGIDWDIFYAGYTPLAELIPTGPITAIPADFPLQTSHAMALRKPVIAAAIPYLEAILARPAGSPEGGPMHVDGAYNWFRAAYPQFRTVVATPQLITQRASRSDITPGAGWRERLPLTGWLRRLKNRSA</sequence>
<feature type="domain" description="Glycosyl transferase family 25" evidence="1">
    <location>
        <begin position="14"/>
        <end position="105"/>
    </location>
</feature>
<evidence type="ECO:0000259" key="1">
    <source>
        <dbReference type="Pfam" id="PF01755"/>
    </source>
</evidence>
<gene>
    <name evidence="2" type="ORF">QO033_09010</name>
</gene>
<organism evidence="2 3">
    <name type="scientific">Pseudodonghicola flavimaris</name>
    <dbReference type="NCBI Taxonomy" id="3050036"/>
    <lineage>
        <taxon>Bacteria</taxon>
        <taxon>Pseudomonadati</taxon>
        <taxon>Pseudomonadota</taxon>
        <taxon>Alphaproteobacteria</taxon>
        <taxon>Rhodobacterales</taxon>
        <taxon>Paracoccaceae</taxon>
        <taxon>Pseudodonghicola</taxon>
    </lineage>
</organism>
<dbReference type="Pfam" id="PF01755">
    <property type="entry name" value="Glyco_transf_25"/>
    <property type="match status" value="1"/>
</dbReference>
<evidence type="ECO:0000313" key="3">
    <source>
        <dbReference type="Proteomes" id="UP001243757"/>
    </source>
</evidence>
<dbReference type="InterPro" id="IPR002654">
    <property type="entry name" value="Glyco_trans_25"/>
</dbReference>
<comment type="caution">
    <text evidence="2">The sequence shown here is derived from an EMBL/GenBank/DDBJ whole genome shotgun (WGS) entry which is preliminary data.</text>
</comment>
<accession>A0ABT7EZP5</accession>
<dbReference type="Proteomes" id="UP001243757">
    <property type="component" value="Unassembled WGS sequence"/>
</dbReference>
<dbReference type="EMBL" id="JASNJD010000005">
    <property type="protein sequence ID" value="MDK3017815.1"/>
    <property type="molecule type" value="Genomic_DNA"/>
</dbReference>
<dbReference type="RefSeq" id="WP_284480627.1">
    <property type="nucleotide sequence ID" value="NZ_JASNJD010000005.1"/>
</dbReference>
<keyword evidence="3" id="KW-1185">Reference proteome</keyword>